<protein>
    <submittedName>
        <fullName evidence="2">Uncharacterized protein</fullName>
    </submittedName>
</protein>
<dbReference type="PANTHER" id="PTHR46108:SF4">
    <property type="entry name" value="BLUE CHEESE"/>
    <property type="match status" value="1"/>
</dbReference>
<dbReference type="Proteomes" id="UP000663879">
    <property type="component" value="Unassembled WGS sequence"/>
</dbReference>
<sequence>MSFIDDLLFTCKHVLNDENHFLNASIQHIFERLASQCINSKNLKEYLRLGTLFDLEECQNPEESALVPLSRVKCLISMTSPRDNRLDQSVSFVEFNMLVERFGCLFLPSISTTPSIVAMGMVSVGNVLSVNGGVGTGERVFPPQSGLSYSTWMYIEKFPSNSKTPHPIRILTLIKHFKIKDTLSSCLTINLSPKNRSFFINTEETLLQQFKFDEKVNDYSTKFNCSELFQERQWLHLRIVLNRAVNSKPNCRNASALKVALRQWLHLRIVLNRAVNSKFIGTQRLNYINSTIMPNTMPSSLSIHDVIGTLPVFRSLSSVTWRQANCYLFEDIISYQSVQCIFNMGPNYLGSFQSLEMENFNNSLIMEDRIIKSIAKQLNILSNEKVTPLRILTNTAAQLQGPSRTVGGVVIGYMGVRVFQPMPVSKSIENIGVVGFY</sequence>
<evidence type="ECO:0000313" key="2">
    <source>
        <dbReference type="EMBL" id="CAF0895193.1"/>
    </source>
</evidence>
<comment type="caution">
    <text evidence="2">The sequence shown here is derived from an EMBL/GenBank/DDBJ whole genome shotgun (WGS) entry which is preliminary data.</text>
</comment>
<evidence type="ECO:0000256" key="1">
    <source>
        <dbReference type="ARBA" id="ARBA00022574"/>
    </source>
</evidence>
<dbReference type="OrthoDB" id="10018316at2759"/>
<dbReference type="AlphaFoldDB" id="A0A813Z776"/>
<dbReference type="EMBL" id="CAJNOC010001843">
    <property type="protein sequence ID" value="CAF0895193.1"/>
    <property type="molecule type" value="Genomic_DNA"/>
</dbReference>
<organism evidence="2 3">
    <name type="scientific">Brachionus calyciflorus</name>
    <dbReference type="NCBI Taxonomy" id="104777"/>
    <lineage>
        <taxon>Eukaryota</taxon>
        <taxon>Metazoa</taxon>
        <taxon>Spiralia</taxon>
        <taxon>Gnathifera</taxon>
        <taxon>Rotifera</taxon>
        <taxon>Eurotatoria</taxon>
        <taxon>Monogononta</taxon>
        <taxon>Pseudotrocha</taxon>
        <taxon>Ploima</taxon>
        <taxon>Brachionidae</taxon>
        <taxon>Brachionus</taxon>
    </lineage>
</organism>
<reference evidence="2" key="1">
    <citation type="submission" date="2021-02" db="EMBL/GenBank/DDBJ databases">
        <authorList>
            <person name="Nowell W R."/>
        </authorList>
    </citation>
    <scope>NUCLEOTIDE SEQUENCE</scope>
    <source>
        <strain evidence="2">Ploen Becks lab</strain>
    </source>
</reference>
<dbReference type="PANTHER" id="PTHR46108">
    <property type="entry name" value="BLUE CHEESE"/>
    <property type="match status" value="1"/>
</dbReference>
<gene>
    <name evidence="2" type="ORF">OXX778_LOCUS11116</name>
</gene>
<dbReference type="InterPro" id="IPR051944">
    <property type="entry name" value="BEACH_domain_protein"/>
</dbReference>
<proteinExistence type="predicted"/>
<keyword evidence="1" id="KW-0853">WD repeat</keyword>
<evidence type="ECO:0000313" key="3">
    <source>
        <dbReference type="Proteomes" id="UP000663879"/>
    </source>
</evidence>
<keyword evidence="3" id="KW-1185">Reference proteome</keyword>
<name>A0A813Z776_9BILA</name>
<accession>A0A813Z776</accession>